<dbReference type="eggNOG" id="KOG0260">
    <property type="taxonomic scope" value="Eukaryota"/>
</dbReference>
<evidence type="ECO:0000313" key="2">
    <source>
        <dbReference type="Proteomes" id="UP000008311"/>
    </source>
</evidence>
<proteinExistence type="predicted"/>
<name>B9T903_RICCO</name>
<keyword evidence="2" id="KW-1185">Reference proteome</keyword>
<sequence length="89" mass="9914">DVLKPSSEIRMRGWFIRALSEELSSAHREDCLNLERCSKNFMAILRDVVMCYDGTVRNVCSNPITQSEYGGKAGTKSQSLFLASEPVGL</sequence>
<evidence type="ECO:0000313" key="1">
    <source>
        <dbReference type="EMBL" id="EEF27664.1"/>
    </source>
</evidence>
<protein>
    <submittedName>
        <fullName evidence="1">Uncharacterized protein</fullName>
    </submittedName>
</protein>
<feature type="non-terminal residue" evidence="1">
    <location>
        <position position="1"/>
    </location>
</feature>
<dbReference type="EMBL" id="EQ975255">
    <property type="protein sequence ID" value="EEF27664.1"/>
    <property type="molecule type" value="Genomic_DNA"/>
</dbReference>
<dbReference type="Proteomes" id="UP000008311">
    <property type="component" value="Unassembled WGS sequence"/>
</dbReference>
<dbReference type="InParanoid" id="B9T903"/>
<gene>
    <name evidence="1" type="ORF">RCOM_2104770</name>
</gene>
<dbReference type="AlphaFoldDB" id="B9T903"/>
<dbReference type="STRING" id="3988.B9T903"/>
<organism evidence="1 2">
    <name type="scientific">Ricinus communis</name>
    <name type="common">Castor bean</name>
    <dbReference type="NCBI Taxonomy" id="3988"/>
    <lineage>
        <taxon>Eukaryota</taxon>
        <taxon>Viridiplantae</taxon>
        <taxon>Streptophyta</taxon>
        <taxon>Embryophyta</taxon>
        <taxon>Tracheophyta</taxon>
        <taxon>Spermatophyta</taxon>
        <taxon>Magnoliopsida</taxon>
        <taxon>eudicotyledons</taxon>
        <taxon>Gunneridae</taxon>
        <taxon>Pentapetalae</taxon>
        <taxon>rosids</taxon>
        <taxon>fabids</taxon>
        <taxon>Malpighiales</taxon>
        <taxon>Euphorbiaceae</taxon>
        <taxon>Acalyphoideae</taxon>
        <taxon>Acalypheae</taxon>
        <taxon>Ricinus</taxon>
    </lineage>
</organism>
<accession>B9T903</accession>
<reference evidence="2" key="1">
    <citation type="journal article" date="2010" name="Nat. Biotechnol.">
        <title>Draft genome sequence of the oilseed species Ricinus communis.</title>
        <authorList>
            <person name="Chan A.P."/>
            <person name="Crabtree J."/>
            <person name="Zhao Q."/>
            <person name="Lorenzi H."/>
            <person name="Orvis J."/>
            <person name="Puiu D."/>
            <person name="Melake-Berhan A."/>
            <person name="Jones K.M."/>
            <person name="Redman J."/>
            <person name="Chen G."/>
            <person name="Cahoon E.B."/>
            <person name="Gedil M."/>
            <person name="Stanke M."/>
            <person name="Haas B.J."/>
            <person name="Wortman J.R."/>
            <person name="Fraser-Liggett C.M."/>
            <person name="Ravel J."/>
            <person name="Rabinowicz P.D."/>
        </authorList>
    </citation>
    <scope>NUCLEOTIDE SEQUENCE [LARGE SCALE GENOMIC DNA]</scope>
    <source>
        <strain evidence="2">cv. Hale</strain>
    </source>
</reference>